<evidence type="ECO:0000313" key="4">
    <source>
        <dbReference type="Proteomes" id="UP000270924"/>
    </source>
</evidence>
<gene>
    <name evidence="3" type="ORF">WBA_LOCUS6680</name>
</gene>
<accession>A0A3P7EA89</accession>
<reference evidence="3 4" key="1">
    <citation type="submission" date="2018-11" db="EMBL/GenBank/DDBJ databases">
        <authorList>
            <consortium name="Pathogen Informatics"/>
        </authorList>
    </citation>
    <scope>NUCLEOTIDE SEQUENCE [LARGE SCALE GENOMIC DNA]</scope>
</reference>
<dbReference type="EMBL" id="UYWW01004135">
    <property type="protein sequence ID" value="VDM13294.1"/>
    <property type="molecule type" value="Genomic_DNA"/>
</dbReference>
<feature type="signal peptide" evidence="2">
    <location>
        <begin position="1"/>
        <end position="22"/>
    </location>
</feature>
<sequence>MNAICFYPILMITIILIDTNNGLSVPAGLRPAKKVGDPKEQIVPGKQQHEQHEQQEQQQQDQQQQQYDDKLNIRPAPKVPPNLTIRSRMMAALSASSPDEASKENNSSKIEKIYEIKGAFQ</sequence>
<feature type="region of interest" description="Disordered" evidence="1">
    <location>
        <begin position="26"/>
        <end position="82"/>
    </location>
</feature>
<protein>
    <submittedName>
        <fullName evidence="3">Uncharacterized protein</fullName>
    </submittedName>
</protein>
<evidence type="ECO:0000256" key="2">
    <source>
        <dbReference type="SAM" id="SignalP"/>
    </source>
</evidence>
<dbReference type="InParanoid" id="A0A3P7EA89"/>
<keyword evidence="4" id="KW-1185">Reference proteome</keyword>
<proteinExistence type="predicted"/>
<dbReference type="Proteomes" id="UP000270924">
    <property type="component" value="Unassembled WGS sequence"/>
</dbReference>
<feature type="compositionally biased region" description="Low complexity" evidence="1">
    <location>
        <begin position="56"/>
        <end position="66"/>
    </location>
</feature>
<evidence type="ECO:0000313" key="3">
    <source>
        <dbReference type="EMBL" id="VDM13294.1"/>
    </source>
</evidence>
<feature type="chain" id="PRO_5017950292" evidence="2">
    <location>
        <begin position="23"/>
        <end position="121"/>
    </location>
</feature>
<name>A0A3P7EA89_WUCBA</name>
<dbReference type="AlphaFoldDB" id="A0A3P7EA89"/>
<keyword evidence="2" id="KW-0732">Signal</keyword>
<dbReference type="OrthoDB" id="5842817at2759"/>
<organism evidence="3 4">
    <name type="scientific">Wuchereria bancrofti</name>
    <dbReference type="NCBI Taxonomy" id="6293"/>
    <lineage>
        <taxon>Eukaryota</taxon>
        <taxon>Metazoa</taxon>
        <taxon>Ecdysozoa</taxon>
        <taxon>Nematoda</taxon>
        <taxon>Chromadorea</taxon>
        <taxon>Rhabditida</taxon>
        <taxon>Spirurina</taxon>
        <taxon>Spiruromorpha</taxon>
        <taxon>Filarioidea</taxon>
        <taxon>Onchocercidae</taxon>
        <taxon>Wuchereria</taxon>
    </lineage>
</organism>
<feature type="region of interest" description="Disordered" evidence="1">
    <location>
        <begin position="92"/>
        <end position="111"/>
    </location>
</feature>
<evidence type="ECO:0000256" key="1">
    <source>
        <dbReference type="SAM" id="MobiDB-lite"/>
    </source>
</evidence>